<evidence type="ECO:0000256" key="2">
    <source>
        <dbReference type="ARBA" id="ARBA00023130"/>
    </source>
</evidence>
<dbReference type="InterPro" id="IPR003599">
    <property type="entry name" value="Ig_sub"/>
</dbReference>
<keyword evidence="5" id="KW-1279">T cell receptor</keyword>
<dbReference type="PROSITE" id="PS50835">
    <property type="entry name" value="IG_LIKE"/>
    <property type="match status" value="1"/>
</dbReference>
<feature type="domain" description="Ig-like" evidence="6">
    <location>
        <begin position="70"/>
        <end position="172"/>
    </location>
</feature>
<name>A0A401REY2_CHIPU</name>
<proteinExistence type="predicted"/>
<dbReference type="CDD" id="cd00099">
    <property type="entry name" value="IgV"/>
    <property type="match status" value="1"/>
</dbReference>
<dbReference type="GO" id="GO:0042101">
    <property type="term" value="C:T cell receptor complex"/>
    <property type="evidence" value="ECO:0007669"/>
    <property type="project" value="UniProtKB-KW"/>
</dbReference>
<comment type="caution">
    <text evidence="7">The sequence shown here is derived from an EMBL/GenBank/DDBJ whole genome shotgun (WGS) entry which is preliminary data.</text>
</comment>
<evidence type="ECO:0000313" key="8">
    <source>
        <dbReference type="Proteomes" id="UP000287033"/>
    </source>
</evidence>
<keyword evidence="5" id="KW-0391">Immunity</keyword>
<dbReference type="SMART" id="SM00409">
    <property type="entry name" value="IG"/>
    <property type="match status" value="1"/>
</dbReference>
<dbReference type="InterPro" id="IPR007110">
    <property type="entry name" value="Ig-like_dom"/>
</dbReference>
<dbReference type="SUPFAM" id="SSF48726">
    <property type="entry name" value="Immunoglobulin"/>
    <property type="match status" value="1"/>
</dbReference>
<evidence type="ECO:0000259" key="6">
    <source>
        <dbReference type="PROSITE" id="PS50835"/>
    </source>
</evidence>
<accession>A0A401REY2</accession>
<evidence type="ECO:0000256" key="3">
    <source>
        <dbReference type="ARBA" id="ARBA00023170"/>
    </source>
</evidence>
<dbReference type="Pfam" id="PF07686">
    <property type="entry name" value="V-set"/>
    <property type="match status" value="1"/>
</dbReference>
<evidence type="ECO:0000313" key="7">
    <source>
        <dbReference type="EMBL" id="GCC16693.1"/>
    </source>
</evidence>
<dbReference type="InterPro" id="IPR051287">
    <property type="entry name" value="TCR_variable_region"/>
</dbReference>
<dbReference type="PANTHER" id="PTHR19367">
    <property type="entry name" value="T-CELL RECEPTOR ALPHA CHAIN V REGION"/>
    <property type="match status" value="1"/>
</dbReference>
<keyword evidence="8" id="KW-1185">Reference proteome</keyword>
<gene>
    <name evidence="7" type="ORF">chiPu_0021421</name>
</gene>
<dbReference type="STRING" id="137246.A0A401REY2"/>
<evidence type="ECO:0000256" key="5">
    <source>
        <dbReference type="ARBA" id="ARBA00043266"/>
    </source>
</evidence>
<dbReference type="SMART" id="SM00406">
    <property type="entry name" value="IGv"/>
    <property type="match status" value="1"/>
</dbReference>
<sequence length="222" mass="25749">FAIHFVLGIERNPISEFVRYDIQEYMLTKMNDIIEDQVQRFCAWGQDGPSLVSIQQARMQLCSVAQLLFPHEALKWSQQDTVEQKDSEIAAKGGGNVTLNCSLKTSDANPYVYWYSQLVGKPPQHMVSIVGGKVVKRNPDVPKRFSFTFTKSTNTDLTISKAVISDSAMYFCALKPTLMQPRWYYYENNDGNEHDYEYYFSYFRKWNQQDTMEEPNPEMAQN</sequence>
<evidence type="ECO:0000256" key="1">
    <source>
        <dbReference type="ARBA" id="ARBA00022729"/>
    </source>
</evidence>
<dbReference type="InterPro" id="IPR036179">
    <property type="entry name" value="Ig-like_dom_sf"/>
</dbReference>
<keyword evidence="4" id="KW-0393">Immunoglobulin domain</keyword>
<dbReference type="Proteomes" id="UP000287033">
    <property type="component" value="Unassembled WGS sequence"/>
</dbReference>
<reference evidence="7 8" key="1">
    <citation type="journal article" date="2018" name="Nat. Ecol. Evol.">
        <title>Shark genomes provide insights into elasmobranch evolution and the origin of vertebrates.</title>
        <authorList>
            <person name="Hara Y"/>
            <person name="Yamaguchi K"/>
            <person name="Onimaru K"/>
            <person name="Kadota M"/>
            <person name="Koyanagi M"/>
            <person name="Keeley SD"/>
            <person name="Tatsumi K"/>
            <person name="Tanaka K"/>
            <person name="Motone F"/>
            <person name="Kageyama Y"/>
            <person name="Nozu R"/>
            <person name="Adachi N"/>
            <person name="Nishimura O"/>
            <person name="Nakagawa R"/>
            <person name="Tanegashima C"/>
            <person name="Kiyatake I"/>
            <person name="Matsumoto R"/>
            <person name="Murakumo K"/>
            <person name="Nishida K"/>
            <person name="Terakita A"/>
            <person name="Kuratani S"/>
            <person name="Sato K"/>
            <person name="Hyodo S Kuraku.S."/>
        </authorList>
    </citation>
    <scope>NUCLEOTIDE SEQUENCE [LARGE SCALE GENOMIC DNA]</scope>
</reference>
<dbReference type="InterPro" id="IPR013106">
    <property type="entry name" value="Ig_V-set"/>
</dbReference>
<dbReference type="InterPro" id="IPR013783">
    <property type="entry name" value="Ig-like_fold"/>
</dbReference>
<dbReference type="EMBL" id="BEZZ01003879">
    <property type="protein sequence ID" value="GCC16693.1"/>
    <property type="molecule type" value="Genomic_DNA"/>
</dbReference>
<protein>
    <recommendedName>
        <fullName evidence="6">Ig-like domain-containing protein</fullName>
    </recommendedName>
</protein>
<organism evidence="7 8">
    <name type="scientific">Chiloscyllium punctatum</name>
    <name type="common">Brownbanded bambooshark</name>
    <name type="synonym">Hemiscyllium punctatum</name>
    <dbReference type="NCBI Taxonomy" id="137246"/>
    <lineage>
        <taxon>Eukaryota</taxon>
        <taxon>Metazoa</taxon>
        <taxon>Chordata</taxon>
        <taxon>Craniata</taxon>
        <taxon>Vertebrata</taxon>
        <taxon>Chondrichthyes</taxon>
        <taxon>Elasmobranchii</taxon>
        <taxon>Galeomorphii</taxon>
        <taxon>Galeoidea</taxon>
        <taxon>Orectolobiformes</taxon>
        <taxon>Hemiscylliidae</taxon>
        <taxon>Chiloscyllium</taxon>
    </lineage>
</organism>
<dbReference type="OrthoDB" id="9803478at2759"/>
<keyword evidence="2" id="KW-1064">Adaptive immunity</keyword>
<keyword evidence="1" id="KW-0732">Signal</keyword>
<dbReference type="Gene3D" id="2.60.40.10">
    <property type="entry name" value="Immunoglobulins"/>
    <property type="match status" value="1"/>
</dbReference>
<feature type="non-terminal residue" evidence="7">
    <location>
        <position position="1"/>
    </location>
</feature>
<dbReference type="GO" id="GO:0002250">
    <property type="term" value="P:adaptive immune response"/>
    <property type="evidence" value="ECO:0007669"/>
    <property type="project" value="UniProtKB-KW"/>
</dbReference>
<dbReference type="PANTHER" id="PTHR19367:SF18">
    <property type="entry name" value="T CELL RECEPTOR ALPHA VARIABLE 16"/>
    <property type="match status" value="1"/>
</dbReference>
<dbReference type="AlphaFoldDB" id="A0A401REY2"/>
<evidence type="ECO:0000256" key="4">
    <source>
        <dbReference type="ARBA" id="ARBA00023319"/>
    </source>
</evidence>
<keyword evidence="3" id="KW-0675">Receptor</keyword>